<gene>
    <name evidence="3" type="ORF">QQ020_21985</name>
</gene>
<dbReference type="EMBL" id="JAUJEB010000005">
    <property type="protein sequence ID" value="MDN5214765.1"/>
    <property type="molecule type" value="Genomic_DNA"/>
</dbReference>
<dbReference type="InterPro" id="IPR025193">
    <property type="entry name" value="DUF4114"/>
</dbReference>
<dbReference type="Pfam" id="PF13448">
    <property type="entry name" value="DUF4114"/>
    <property type="match status" value="1"/>
</dbReference>
<dbReference type="Proteomes" id="UP001172083">
    <property type="component" value="Unassembled WGS sequence"/>
</dbReference>
<dbReference type="InterPro" id="IPR032295">
    <property type="entry name" value="DUF4842"/>
</dbReference>
<dbReference type="RefSeq" id="WP_346760104.1">
    <property type="nucleotide sequence ID" value="NZ_JAUJEB010000005.1"/>
</dbReference>
<proteinExistence type="predicted"/>
<dbReference type="InterPro" id="IPR031025">
    <property type="entry name" value="LruC_dom"/>
</dbReference>
<feature type="domain" description="DUF4114" evidence="1">
    <location>
        <begin position="304"/>
        <end position="386"/>
    </location>
</feature>
<keyword evidence="4" id="KW-1185">Reference proteome</keyword>
<dbReference type="NCBIfam" id="TIGR04456">
    <property type="entry name" value="LruC_dom"/>
    <property type="match status" value="1"/>
</dbReference>
<dbReference type="Pfam" id="PF16130">
    <property type="entry name" value="DUF4842"/>
    <property type="match status" value="1"/>
</dbReference>
<evidence type="ECO:0000259" key="1">
    <source>
        <dbReference type="Pfam" id="PF13448"/>
    </source>
</evidence>
<accession>A0ABT8LAI5</accession>
<name>A0ABT8LAI5_9BACT</name>
<evidence type="ECO:0000259" key="2">
    <source>
        <dbReference type="Pfam" id="PF16130"/>
    </source>
</evidence>
<evidence type="ECO:0000313" key="4">
    <source>
        <dbReference type="Proteomes" id="UP001172083"/>
    </source>
</evidence>
<dbReference type="PROSITE" id="PS51257">
    <property type="entry name" value="PROKAR_LIPOPROTEIN"/>
    <property type="match status" value="1"/>
</dbReference>
<evidence type="ECO:0000313" key="3">
    <source>
        <dbReference type="EMBL" id="MDN5214765.1"/>
    </source>
</evidence>
<comment type="caution">
    <text evidence="3">The sequence shown here is derived from an EMBL/GenBank/DDBJ whole genome shotgun (WGS) entry which is preliminary data.</text>
</comment>
<feature type="domain" description="DUF4842" evidence="2">
    <location>
        <begin position="471"/>
        <end position="679"/>
    </location>
</feature>
<organism evidence="3 4">
    <name type="scientific">Agaribacillus aureus</name>
    <dbReference type="NCBI Taxonomy" id="3051825"/>
    <lineage>
        <taxon>Bacteria</taxon>
        <taxon>Pseudomonadati</taxon>
        <taxon>Bacteroidota</taxon>
        <taxon>Cytophagia</taxon>
        <taxon>Cytophagales</taxon>
        <taxon>Splendidivirgaceae</taxon>
        <taxon>Agaribacillus</taxon>
    </lineage>
</organism>
<protein>
    <submittedName>
        <fullName evidence="3">LruC domain-containing protein</fullName>
    </submittedName>
</protein>
<reference evidence="3" key="1">
    <citation type="submission" date="2023-06" db="EMBL/GenBank/DDBJ databases">
        <title>Genomic of Agaribacillus aureum.</title>
        <authorList>
            <person name="Wang G."/>
        </authorList>
    </citation>
    <scope>NUCLEOTIDE SEQUENCE</scope>
    <source>
        <strain evidence="3">BMA12</strain>
    </source>
</reference>
<sequence>MRTLQYLNNKKRGNYTWFLVIFLLLSCVSDRDVTPTDKVGEGIEGLVINDNFEYETIQATNISIEVTLQNAPLAKVPLVIYTSAPASLYNEDPDLGGNVLVKGITNENGIFESDIQLPADLQEVFIQTDYIGIPDVIAVPVQNGQVQIEINDEEDLTQGRVDSDDPGNHATSRISRTYTFLGTFNNKGVPDYLEAESDNIDKAFLNDVNQSLPERNPVPVAHPEYLASGTETDLKLNAETDIWVTFVHEGAGYKNVLGFYTYDINNPPASADDITALNVIFPNTSYNKSGGGLRSGDKVKIGRFEAGTGIGWFIVANGFKNKKVGDGNNIFYSNPDFNPETDPALRQHNVLLKDDGRNLILLGFEDLKRDVNSDEDFNDAIFYITASEYLALETNNFERVASEEQDSDNDGIADIFDDYPQDGNKAFNNYYPNENTFGTLAFEDLWPNKGDYDFNDLVVDYQFNQITNGQNEVVEVNSRFIIKAIGAGFANGFGFEMDLAPGDVANVTGLSLQENFINLNANNTEAGQDKATIIVFDNAYNELRHPGGDQKFVNTELSGQYVTPDTMNVNISLTTPQPIANTGLAPYNPFLIVNRERGKEVHLPGYRPTSLASNRYFKTGVDDTDPANGNYYKSTGNLPWAMNIPESFDYPAEQVEILSAHLRFGEWVQSDGFSRQDWYRDEFGYRNSGKVFKR</sequence>